<dbReference type="PANTHER" id="PTHR42714:SF7">
    <property type="entry name" value="G DOMAIN-CONTAINING PROTEIN"/>
    <property type="match status" value="1"/>
</dbReference>
<dbReference type="RefSeq" id="WP_143947858.1">
    <property type="nucleotide sequence ID" value="NZ_BAABMB010000002.1"/>
</dbReference>
<reference evidence="3 4" key="1">
    <citation type="submission" date="2019-07" db="EMBL/GenBank/DDBJ databases">
        <title>Qingshengfaniella alkalisoli gen. nov., sp. nov., isolated from saline soil.</title>
        <authorList>
            <person name="Xu L."/>
            <person name="Huang X.-X."/>
            <person name="Sun J.-Q."/>
        </authorList>
    </citation>
    <scope>NUCLEOTIDE SEQUENCE [LARGE SCALE GENOMIC DNA]</scope>
    <source>
        <strain evidence="3 4">DSM 27279</strain>
    </source>
</reference>
<dbReference type="GO" id="GO:0005525">
    <property type="term" value="F:GTP binding"/>
    <property type="evidence" value="ECO:0007669"/>
    <property type="project" value="InterPro"/>
</dbReference>
<evidence type="ECO:0000256" key="1">
    <source>
        <dbReference type="SAM" id="MobiDB-lite"/>
    </source>
</evidence>
<feature type="domain" description="G" evidence="2">
    <location>
        <begin position="6"/>
        <end position="151"/>
    </location>
</feature>
<name>A0A556ATY8_9BURK</name>
<dbReference type="GO" id="GO:0002098">
    <property type="term" value="P:tRNA wobble uridine modification"/>
    <property type="evidence" value="ECO:0007669"/>
    <property type="project" value="TreeGrafter"/>
</dbReference>
<dbReference type="Pfam" id="PF01926">
    <property type="entry name" value="MMR_HSR1"/>
    <property type="match status" value="1"/>
</dbReference>
<dbReference type="PANTHER" id="PTHR42714">
    <property type="entry name" value="TRNA MODIFICATION GTPASE GTPBP3"/>
    <property type="match status" value="1"/>
</dbReference>
<proteinExistence type="predicted"/>
<evidence type="ECO:0000313" key="3">
    <source>
        <dbReference type="EMBL" id="TSH96408.1"/>
    </source>
</evidence>
<dbReference type="CDD" id="cd00882">
    <property type="entry name" value="Ras_like_GTPase"/>
    <property type="match status" value="1"/>
</dbReference>
<evidence type="ECO:0000313" key="4">
    <source>
        <dbReference type="Proteomes" id="UP000318405"/>
    </source>
</evidence>
<keyword evidence="4" id="KW-1185">Reference proteome</keyword>
<dbReference type="InterPro" id="IPR027417">
    <property type="entry name" value="P-loop_NTPase"/>
</dbReference>
<dbReference type="InterPro" id="IPR021871">
    <property type="entry name" value="DUF3482"/>
</dbReference>
<dbReference type="EMBL" id="VLTJ01000016">
    <property type="protein sequence ID" value="TSH96408.1"/>
    <property type="molecule type" value="Genomic_DNA"/>
</dbReference>
<sequence length="453" mass="48996">MKPLRLAVVGHTNTGKTSLLRTLTRDPEFGEVADSPSTTRHVEAAALLLEGKAVIELFDTPGLEDAVALHEYIDSLAPPSERLDGPARIERFLQTREATLRFEQEAKVLRQLAASDAGLYVVDARDPVLEKHRDELALLASCARPLLPVLNFVSAAGHRVPEWRDALARLGLHAIVEFDTVAPAVDGEQRLYEKLGTLLDSAAPMLTALIADHARHRILRREAAGRIVADMLIDCAALRVPSPPEAQAVALHEEALRNLVRQREQRCMLELLALYGFRQSDLAGADLPAWNARLEHDLFNPEALKDMGIEVGKGVAAGAAAGAALDLATGGLSLGTGTLVGAAVGGLWQTAGRFGERFMGRLKGARELTVDDAVLRLLALRQRWLIGALEARGHAAQQPLALDTAQDEELRKGTLPTELRDARGHPEWSSMAKSHQDTPRRRAAVVALAQALG</sequence>
<feature type="compositionally biased region" description="Basic and acidic residues" evidence="1">
    <location>
        <begin position="417"/>
        <end position="426"/>
    </location>
</feature>
<evidence type="ECO:0000259" key="2">
    <source>
        <dbReference type="Pfam" id="PF01926"/>
    </source>
</evidence>
<dbReference type="InterPro" id="IPR006073">
    <property type="entry name" value="GTP-bd"/>
</dbReference>
<dbReference type="SUPFAM" id="SSF52540">
    <property type="entry name" value="P-loop containing nucleoside triphosphate hydrolases"/>
    <property type="match status" value="1"/>
</dbReference>
<accession>A0A556ATY8</accession>
<dbReference type="OrthoDB" id="5406017at2"/>
<dbReference type="Proteomes" id="UP000318405">
    <property type="component" value="Unassembled WGS sequence"/>
</dbReference>
<dbReference type="Pfam" id="PF11981">
    <property type="entry name" value="DUF3482"/>
    <property type="match status" value="1"/>
</dbReference>
<dbReference type="GO" id="GO:0005829">
    <property type="term" value="C:cytosol"/>
    <property type="evidence" value="ECO:0007669"/>
    <property type="project" value="TreeGrafter"/>
</dbReference>
<protein>
    <submittedName>
        <fullName evidence="3">DUF3482 domain-containing protein</fullName>
    </submittedName>
</protein>
<organism evidence="3 4">
    <name type="scientific">Verticiella sediminum</name>
    <dbReference type="NCBI Taxonomy" id="1247510"/>
    <lineage>
        <taxon>Bacteria</taxon>
        <taxon>Pseudomonadati</taxon>
        <taxon>Pseudomonadota</taxon>
        <taxon>Betaproteobacteria</taxon>
        <taxon>Burkholderiales</taxon>
        <taxon>Alcaligenaceae</taxon>
        <taxon>Verticiella</taxon>
    </lineage>
</organism>
<dbReference type="Gene3D" id="3.40.50.300">
    <property type="entry name" value="P-loop containing nucleotide triphosphate hydrolases"/>
    <property type="match status" value="1"/>
</dbReference>
<dbReference type="AlphaFoldDB" id="A0A556ATY8"/>
<comment type="caution">
    <text evidence="3">The sequence shown here is derived from an EMBL/GenBank/DDBJ whole genome shotgun (WGS) entry which is preliminary data.</text>
</comment>
<gene>
    <name evidence="3" type="ORF">FOZ76_09215</name>
</gene>
<dbReference type="GO" id="GO:0030488">
    <property type="term" value="P:tRNA methylation"/>
    <property type="evidence" value="ECO:0007669"/>
    <property type="project" value="TreeGrafter"/>
</dbReference>
<feature type="region of interest" description="Disordered" evidence="1">
    <location>
        <begin position="417"/>
        <end position="440"/>
    </location>
</feature>